<evidence type="ECO:0000313" key="3">
    <source>
        <dbReference type="Proteomes" id="UP001396898"/>
    </source>
</evidence>
<reference evidence="2 3" key="1">
    <citation type="submission" date="2023-01" db="EMBL/GenBank/DDBJ databases">
        <title>Analysis of 21 Apiospora genomes using comparative genomics revels a genus with tremendous synthesis potential of carbohydrate active enzymes and secondary metabolites.</title>
        <authorList>
            <person name="Sorensen T."/>
        </authorList>
    </citation>
    <scope>NUCLEOTIDE SEQUENCE [LARGE SCALE GENOMIC DNA]</scope>
    <source>
        <strain evidence="2 3">CBS 20057</strain>
    </source>
</reference>
<gene>
    <name evidence="2" type="ORF">PG991_013028</name>
</gene>
<name>A0ABR1RCE4_9PEZI</name>
<feature type="region of interest" description="Disordered" evidence="1">
    <location>
        <begin position="362"/>
        <end position="405"/>
    </location>
</feature>
<evidence type="ECO:0008006" key="4">
    <source>
        <dbReference type="Google" id="ProtNLM"/>
    </source>
</evidence>
<feature type="region of interest" description="Disordered" evidence="1">
    <location>
        <begin position="1"/>
        <end position="163"/>
    </location>
</feature>
<comment type="caution">
    <text evidence="2">The sequence shown here is derived from an EMBL/GenBank/DDBJ whole genome shotgun (WGS) entry which is preliminary data.</text>
</comment>
<evidence type="ECO:0000313" key="2">
    <source>
        <dbReference type="EMBL" id="KAK8006731.1"/>
    </source>
</evidence>
<dbReference type="EMBL" id="JAQQWI010000017">
    <property type="protein sequence ID" value="KAK8006731.1"/>
    <property type="molecule type" value="Genomic_DNA"/>
</dbReference>
<proteinExistence type="predicted"/>
<protein>
    <recommendedName>
        <fullName evidence="4">Ca2+-modulated nonselective cation channel polycystin</fullName>
    </recommendedName>
</protein>
<evidence type="ECO:0000256" key="1">
    <source>
        <dbReference type="SAM" id="MobiDB-lite"/>
    </source>
</evidence>
<feature type="compositionally biased region" description="Basic and acidic residues" evidence="1">
    <location>
        <begin position="383"/>
        <end position="405"/>
    </location>
</feature>
<accession>A0ABR1RCE4</accession>
<feature type="compositionally biased region" description="Polar residues" evidence="1">
    <location>
        <begin position="153"/>
        <end position="163"/>
    </location>
</feature>
<keyword evidence="3" id="KW-1185">Reference proteome</keyword>
<dbReference type="Proteomes" id="UP001396898">
    <property type="component" value="Unassembled WGS sequence"/>
</dbReference>
<organism evidence="2 3">
    <name type="scientific">Apiospora marii</name>
    <dbReference type="NCBI Taxonomy" id="335849"/>
    <lineage>
        <taxon>Eukaryota</taxon>
        <taxon>Fungi</taxon>
        <taxon>Dikarya</taxon>
        <taxon>Ascomycota</taxon>
        <taxon>Pezizomycotina</taxon>
        <taxon>Sordariomycetes</taxon>
        <taxon>Xylariomycetidae</taxon>
        <taxon>Amphisphaeriales</taxon>
        <taxon>Apiosporaceae</taxon>
        <taxon>Apiospora</taxon>
    </lineage>
</organism>
<feature type="compositionally biased region" description="Low complexity" evidence="1">
    <location>
        <begin position="78"/>
        <end position="93"/>
    </location>
</feature>
<feature type="compositionally biased region" description="Polar residues" evidence="1">
    <location>
        <begin position="122"/>
        <end position="141"/>
    </location>
</feature>
<sequence length="405" mass="41978">MAMTESPTRAVDGQERTGRRRPFSNWVKKLANFKNGSSSAEAGSSRHGHSKRDGNHKASKKRGPKLNNPYPQSGHPPSLTTNNTGVTSVVSRSQESLHSSMQGIAPPRSTAPTVSTEHDASLSINAPSHMASSVAGTSRTANGGLDSRKGGDSTFSSPAPSVRSLTTTLTTIQSMAANGNANNVHAANQNNNNLQAVQYTQPFPTASPASAIPPHMAQAQAAQHGAGGHPTTYNMATANNLLTDNASILTLASSSNRHRRRSFDTDASVRALAPSSLWGGSRESLPLSVLSANVDGSGGIPNTPGLHQTTSRIANNERTSIYSATGVVPTLPSERNSYYAKQSIAGDANSVRSGLLGHGRADSISGSVGGVASPLASPLEVSEGEHGDEKAEGVVSTDHAEGREK</sequence>